<accession>A0A857DF76</accession>
<name>A0A857DF76_9FIRM</name>
<feature type="transmembrane region" description="Helical" evidence="1">
    <location>
        <begin position="69"/>
        <end position="92"/>
    </location>
</feature>
<dbReference type="EMBL" id="CP046996">
    <property type="protein sequence ID" value="QGZ99933.1"/>
    <property type="molecule type" value="Genomic_DNA"/>
</dbReference>
<evidence type="ECO:0000313" key="2">
    <source>
        <dbReference type="EMBL" id="QGZ99933.1"/>
    </source>
</evidence>
<keyword evidence="1" id="KW-1133">Transmembrane helix</keyword>
<dbReference type="Proteomes" id="UP000430508">
    <property type="component" value="Chromosome"/>
</dbReference>
<proteinExistence type="predicted"/>
<keyword evidence="1" id="KW-0472">Membrane</keyword>
<dbReference type="AlphaFoldDB" id="A0A857DF76"/>
<gene>
    <name evidence="2" type="ORF">GQ588_04370</name>
</gene>
<keyword evidence="1" id="KW-0812">Transmembrane</keyword>
<evidence type="ECO:0000256" key="1">
    <source>
        <dbReference type="SAM" id="Phobius"/>
    </source>
</evidence>
<evidence type="ECO:0000313" key="3">
    <source>
        <dbReference type="Proteomes" id="UP000430508"/>
    </source>
</evidence>
<organism evidence="2 3">
    <name type="scientific">Dehalobacter restrictus</name>
    <dbReference type="NCBI Taxonomy" id="55583"/>
    <lineage>
        <taxon>Bacteria</taxon>
        <taxon>Bacillati</taxon>
        <taxon>Bacillota</taxon>
        <taxon>Clostridia</taxon>
        <taxon>Eubacteriales</taxon>
        <taxon>Desulfitobacteriaceae</taxon>
        <taxon>Dehalobacter</taxon>
    </lineage>
</organism>
<dbReference type="RefSeq" id="WP_068883524.1">
    <property type="nucleotide sequence ID" value="NZ_CP046996.1"/>
</dbReference>
<feature type="transmembrane region" description="Helical" evidence="1">
    <location>
        <begin position="36"/>
        <end position="57"/>
    </location>
</feature>
<protein>
    <submittedName>
        <fullName evidence="2">Dehalogenase</fullName>
    </submittedName>
</protein>
<sequence length="103" mass="11293">MGTFLVFIAGILFLAGILLIKPYAKQAKRWKTVLNWSLYIIWYGMTWIGISFVYVNASVGHVKATSTAIFLFLGISVVLAVILARLLGFIGVKKTGNPTSLQA</sequence>
<feature type="transmembrane region" description="Helical" evidence="1">
    <location>
        <begin position="6"/>
        <end position="24"/>
    </location>
</feature>
<reference evidence="2 3" key="1">
    <citation type="submission" date="2019-12" db="EMBL/GenBank/DDBJ databases">
        <title>Sequence classification of anaerobic respiratory reductive dehalogenases: First we see many, then we see few.</title>
        <authorList>
            <person name="Molenda O."/>
            <person name="Puentes Jacome L.A."/>
            <person name="Cao X."/>
            <person name="Nesbo C.L."/>
            <person name="Tang S."/>
            <person name="Morson N."/>
            <person name="Patron J."/>
            <person name="Lomheim L."/>
            <person name="Wishart D.S."/>
            <person name="Edwards E.A."/>
        </authorList>
    </citation>
    <scope>NUCLEOTIDE SEQUENCE [LARGE SCALE GENOMIC DNA]</scope>
    <source>
        <strain evidence="2 3">12DCA</strain>
    </source>
</reference>